<keyword evidence="4" id="KW-1185">Reference proteome</keyword>
<comment type="caution">
    <text evidence="3">The sequence shown here is derived from an EMBL/GenBank/DDBJ whole genome shotgun (WGS) entry which is preliminary data.</text>
</comment>
<feature type="region of interest" description="Disordered" evidence="1">
    <location>
        <begin position="545"/>
        <end position="570"/>
    </location>
</feature>
<proteinExistence type="predicted"/>
<dbReference type="AlphaFoldDB" id="A0ABD3PCJ7"/>
<feature type="domain" description="Rhodanese" evidence="2">
    <location>
        <begin position="287"/>
        <end position="407"/>
    </location>
</feature>
<feature type="region of interest" description="Disordered" evidence="1">
    <location>
        <begin position="311"/>
        <end position="330"/>
    </location>
</feature>
<feature type="compositionally biased region" description="Basic residues" evidence="1">
    <location>
        <begin position="20"/>
        <end position="37"/>
    </location>
</feature>
<name>A0ABD3PCJ7_9STRA</name>
<dbReference type="InterPro" id="IPR011011">
    <property type="entry name" value="Znf_FYVE_PHD"/>
</dbReference>
<evidence type="ECO:0000256" key="1">
    <source>
        <dbReference type="SAM" id="MobiDB-lite"/>
    </source>
</evidence>
<dbReference type="PROSITE" id="PS50206">
    <property type="entry name" value="RHODANESE_3"/>
    <property type="match status" value="1"/>
</dbReference>
<accession>A0ABD3PCJ7</accession>
<dbReference type="InterPro" id="IPR022111">
    <property type="entry name" value="Rhodanese_C"/>
</dbReference>
<dbReference type="SMART" id="SM00450">
    <property type="entry name" value="RHOD"/>
    <property type="match status" value="1"/>
</dbReference>
<feature type="compositionally biased region" description="Polar residues" evidence="1">
    <location>
        <begin position="42"/>
        <end position="55"/>
    </location>
</feature>
<gene>
    <name evidence="3" type="ORF">ACHAWO_009117</name>
</gene>
<feature type="region of interest" description="Disordered" evidence="1">
    <location>
        <begin position="490"/>
        <end position="517"/>
    </location>
</feature>
<evidence type="ECO:0000313" key="3">
    <source>
        <dbReference type="EMBL" id="KAL3785449.1"/>
    </source>
</evidence>
<organism evidence="3 4">
    <name type="scientific">Cyclotella atomus</name>
    <dbReference type="NCBI Taxonomy" id="382360"/>
    <lineage>
        <taxon>Eukaryota</taxon>
        <taxon>Sar</taxon>
        <taxon>Stramenopiles</taxon>
        <taxon>Ochrophyta</taxon>
        <taxon>Bacillariophyta</taxon>
        <taxon>Coscinodiscophyceae</taxon>
        <taxon>Thalassiosirophycidae</taxon>
        <taxon>Stephanodiscales</taxon>
        <taxon>Stephanodiscaceae</taxon>
        <taxon>Cyclotella</taxon>
    </lineage>
</organism>
<dbReference type="PANTHER" id="PTHR43268:SF7">
    <property type="entry name" value="RHODANESE DOMAIN-CONTAINING PROTEIN"/>
    <property type="match status" value="1"/>
</dbReference>
<dbReference type="Pfam" id="PF12368">
    <property type="entry name" value="Rhodanese_C"/>
    <property type="match status" value="1"/>
</dbReference>
<dbReference type="Gene3D" id="3.30.70.100">
    <property type="match status" value="1"/>
</dbReference>
<dbReference type="SUPFAM" id="SSF52821">
    <property type="entry name" value="Rhodanese/Cell cycle control phosphatase"/>
    <property type="match status" value="1"/>
</dbReference>
<feature type="compositionally biased region" description="Basic and acidic residues" evidence="1">
    <location>
        <begin position="1"/>
        <end position="19"/>
    </location>
</feature>
<dbReference type="SUPFAM" id="SSF57903">
    <property type="entry name" value="FYVE/PHD zinc finger"/>
    <property type="match status" value="1"/>
</dbReference>
<dbReference type="InterPro" id="IPR020936">
    <property type="entry name" value="TrhO"/>
</dbReference>
<protein>
    <recommendedName>
        <fullName evidence="2">Rhodanese domain-containing protein</fullName>
    </recommendedName>
</protein>
<dbReference type="Gene3D" id="3.40.250.10">
    <property type="entry name" value="Rhodanese-like domain"/>
    <property type="match status" value="1"/>
</dbReference>
<evidence type="ECO:0000259" key="2">
    <source>
        <dbReference type="PROSITE" id="PS50206"/>
    </source>
</evidence>
<feature type="region of interest" description="Disordered" evidence="1">
    <location>
        <begin position="1"/>
        <end position="58"/>
    </location>
</feature>
<reference evidence="3 4" key="1">
    <citation type="submission" date="2024-10" db="EMBL/GenBank/DDBJ databases">
        <title>Updated reference genomes for cyclostephanoid diatoms.</title>
        <authorList>
            <person name="Roberts W.R."/>
            <person name="Alverson A.J."/>
        </authorList>
    </citation>
    <scope>NUCLEOTIDE SEQUENCE [LARGE SCALE GENOMIC DNA]</scope>
    <source>
        <strain evidence="3 4">AJA010-31</strain>
    </source>
</reference>
<feature type="compositionally biased region" description="Polar residues" evidence="1">
    <location>
        <begin position="545"/>
        <end position="566"/>
    </location>
</feature>
<dbReference type="Proteomes" id="UP001530400">
    <property type="component" value="Unassembled WGS sequence"/>
</dbReference>
<dbReference type="Pfam" id="PF00581">
    <property type="entry name" value="Rhodanese"/>
    <property type="match status" value="1"/>
</dbReference>
<dbReference type="EMBL" id="JALLPJ020000692">
    <property type="protein sequence ID" value="KAL3785449.1"/>
    <property type="molecule type" value="Genomic_DNA"/>
</dbReference>
<evidence type="ECO:0000313" key="4">
    <source>
        <dbReference type="Proteomes" id="UP001530400"/>
    </source>
</evidence>
<dbReference type="InterPro" id="IPR036873">
    <property type="entry name" value="Rhodanese-like_dom_sf"/>
</dbReference>
<dbReference type="InterPro" id="IPR001763">
    <property type="entry name" value="Rhodanese-like_dom"/>
</dbReference>
<sequence length="627" mass="70185">MADTDTTKDTLKQTDEVNTRKRRLSKRERKNIKKKKVLVNETSTYTKNQASTRQAAASEPTLEKYMANYEPAPITKHLSKQENESNDSLGKWFPKATVIKSSVCYSNDYLVSLKKKSKQSEDVQEPKASLVLFYQYVNPVWTPMKVSALSGYITNIVKSYRTNLGGRMRISSEGVNCTVSAASSASSTDAAFEAAQTLRHFAQDLRNFDPDSFSDTDFKYIDNLTADRHFKEMKILPVKELVFYGIREDGGANHEDIKTEGEVSHVLPKNAKGGIHLDAHEYHDMLKTKNTVVIDVRNHYEAAIGRFDGQMESNADDADGGNGERNSGAQYIDPKMRKSTDFTSWLEEPETKQKLEGKTVMMFCTGGIRCERASAYLNAKMGSDVQGVYQLKGGIERYLQAFPDGGFWRGKNFVFDKREAIGAGNVNGDGGVIKKEVGKKESADKPLTWGTECAKCKKPWDRYIGKRHCYTCGVPILLCDECLSQSATRRKNKKKKGGNQNTKAEETKQSTDSAISNNDNTHTIRCPLCVEEGITVPAGQVEYTNNGVRGRTSSFSEGDQVSSTPTKNHDLAHKKAAKSVLKWGGGHATEKKEKRRYARKPCHFGADCVRKDCFFYHPERENNSKNK</sequence>
<dbReference type="PANTHER" id="PTHR43268">
    <property type="entry name" value="THIOSULFATE SULFURTRANSFERASE/RHODANESE-LIKE DOMAIN-CONTAINING PROTEIN 2"/>
    <property type="match status" value="1"/>
</dbReference>